<accession>A0ABD0PSW4</accession>
<dbReference type="AlphaFoldDB" id="A0ABD0PSW4"/>
<organism evidence="1 2">
    <name type="scientific">Cirrhinus mrigala</name>
    <name type="common">Mrigala</name>
    <dbReference type="NCBI Taxonomy" id="683832"/>
    <lineage>
        <taxon>Eukaryota</taxon>
        <taxon>Metazoa</taxon>
        <taxon>Chordata</taxon>
        <taxon>Craniata</taxon>
        <taxon>Vertebrata</taxon>
        <taxon>Euteleostomi</taxon>
        <taxon>Actinopterygii</taxon>
        <taxon>Neopterygii</taxon>
        <taxon>Teleostei</taxon>
        <taxon>Ostariophysi</taxon>
        <taxon>Cypriniformes</taxon>
        <taxon>Cyprinidae</taxon>
        <taxon>Labeoninae</taxon>
        <taxon>Labeonini</taxon>
        <taxon>Cirrhinus</taxon>
    </lineage>
</organism>
<proteinExistence type="predicted"/>
<sequence length="51" mass="6051">VPLLLDWMQVWFITPSRRWASAGSLMIFWLFPQPSRTCLKIPPRFSLTIVF</sequence>
<evidence type="ECO:0000313" key="2">
    <source>
        <dbReference type="Proteomes" id="UP001529510"/>
    </source>
</evidence>
<dbReference type="Proteomes" id="UP001529510">
    <property type="component" value="Unassembled WGS sequence"/>
</dbReference>
<protein>
    <submittedName>
        <fullName evidence="1">Uncharacterized protein</fullName>
    </submittedName>
</protein>
<gene>
    <name evidence="1" type="ORF">M9458_026027</name>
</gene>
<comment type="caution">
    <text evidence="1">The sequence shown here is derived from an EMBL/GenBank/DDBJ whole genome shotgun (WGS) entry which is preliminary data.</text>
</comment>
<keyword evidence="2" id="KW-1185">Reference proteome</keyword>
<reference evidence="1 2" key="1">
    <citation type="submission" date="2024-05" db="EMBL/GenBank/DDBJ databases">
        <title>Genome sequencing and assembly of Indian major carp, Cirrhinus mrigala (Hamilton, 1822).</title>
        <authorList>
            <person name="Mohindra V."/>
            <person name="Chowdhury L.M."/>
            <person name="Lal K."/>
            <person name="Jena J.K."/>
        </authorList>
    </citation>
    <scope>NUCLEOTIDE SEQUENCE [LARGE SCALE GENOMIC DNA]</scope>
    <source>
        <strain evidence="1">CM1030</strain>
        <tissue evidence="1">Blood</tissue>
    </source>
</reference>
<evidence type="ECO:0000313" key="1">
    <source>
        <dbReference type="EMBL" id="KAL0177133.1"/>
    </source>
</evidence>
<feature type="non-terminal residue" evidence="1">
    <location>
        <position position="51"/>
    </location>
</feature>
<dbReference type="EMBL" id="JAMKFB020000013">
    <property type="protein sequence ID" value="KAL0177133.1"/>
    <property type="molecule type" value="Genomic_DNA"/>
</dbReference>
<name>A0ABD0PSW4_CIRMR</name>
<feature type="non-terminal residue" evidence="1">
    <location>
        <position position="1"/>
    </location>
</feature>